<evidence type="ECO:0000313" key="3">
    <source>
        <dbReference type="WBParaSite" id="ECPE_0001230501-mRNA-1"/>
    </source>
</evidence>
<dbReference type="AlphaFoldDB" id="A0A183AZ84"/>
<dbReference type="WBParaSite" id="ECPE_0001230501-mRNA-1">
    <property type="protein sequence ID" value="ECPE_0001230501-mRNA-1"/>
    <property type="gene ID" value="ECPE_0001230501"/>
</dbReference>
<keyword evidence="2" id="KW-1185">Reference proteome</keyword>
<reference evidence="1 2" key="2">
    <citation type="submission" date="2018-11" db="EMBL/GenBank/DDBJ databases">
        <authorList>
            <consortium name="Pathogen Informatics"/>
        </authorList>
    </citation>
    <scope>NUCLEOTIDE SEQUENCE [LARGE SCALE GENOMIC DNA]</scope>
    <source>
        <strain evidence="1 2">Egypt</strain>
    </source>
</reference>
<name>A0A183AZ84_9TREM</name>
<gene>
    <name evidence="1" type="ORF">ECPE_LOCUS12268</name>
</gene>
<evidence type="ECO:0000313" key="2">
    <source>
        <dbReference type="Proteomes" id="UP000272942"/>
    </source>
</evidence>
<accession>A0A183AZ84</accession>
<organism evidence="3">
    <name type="scientific">Echinostoma caproni</name>
    <dbReference type="NCBI Taxonomy" id="27848"/>
    <lineage>
        <taxon>Eukaryota</taxon>
        <taxon>Metazoa</taxon>
        <taxon>Spiralia</taxon>
        <taxon>Lophotrochozoa</taxon>
        <taxon>Platyhelminthes</taxon>
        <taxon>Trematoda</taxon>
        <taxon>Digenea</taxon>
        <taxon>Plagiorchiida</taxon>
        <taxon>Echinostomata</taxon>
        <taxon>Echinostomatoidea</taxon>
        <taxon>Echinostomatidae</taxon>
        <taxon>Echinostoma</taxon>
    </lineage>
</organism>
<dbReference type="EMBL" id="UZAN01052519">
    <property type="protein sequence ID" value="VDP89540.1"/>
    <property type="molecule type" value="Genomic_DNA"/>
</dbReference>
<evidence type="ECO:0000313" key="1">
    <source>
        <dbReference type="EMBL" id="VDP89540.1"/>
    </source>
</evidence>
<proteinExistence type="predicted"/>
<protein>
    <submittedName>
        <fullName evidence="3">DOCKER domain-containing protein</fullName>
    </submittedName>
</protein>
<sequence length="118" mass="13744">MPLLSHITRKVFQLICTYIRLFLEYGSQVVDSWFLIRDRDALERVQRAATKAVVGMQYLAYPERLIELDLYAMNKTRFPVLSETEKTSSVYVQSNDPSLVLDSDKQISEQRVARIIEN</sequence>
<dbReference type="Proteomes" id="UP000272942">
    <property type="component" value="Unassembled WGS sequence"/>
</dbReference>
<reference evidence="3" key="1">
    <citation type="submission" date="2016-06" db="UniProtKB">
        <authorList>
            <consortium name="WormBaseParasite"/>
        </authorList>
    </citation>
    <scope>IDENTIFICATION</scope>
</reference>